<dbReference type="SUPFAM" id="SSF48452">
    <property type="entry name" value="TPR-like"/>
    <property type="match status" value="1"/>
</dbReference>
<evidence type="ECO:0000313" key="3">
    <source>
        <dbReference type="Proteomes" id="UP000515860"/>
    </source>
</evidence>
<evidence type="ECO:0000313" key="2">
    <source>
        <dbReference type="EMBL" id="QNM07945.1"/>
    </source>
</evidence>
<feature type="domain" description="GGDEF" evidence="1">
    <location>
        <begin position="305"/>
        <end position="404"/>
    </location>
</feature>
<dbReference type="EMBL" id="CP060635">
    <property type="protein sequence ID" value="QNM07945.1"/>
    <property type="molecule type" value="Genomic_DNA"/>
</dbReference>
<dbReference type="RefSeq" id="WP_118644320.1">
    <property type="nucleotide sequence ID" value="NZ_CP060635.1"/>
</dbReference>
<dbReference type="GO" id="GO:0003677">
    <property type="term" value="F:DNA binding"/>
    <property type="evidence" value="ECO:0007669"/>
    <property type="project" value="InterPro"/>
</dbReference>
<keyword evidence="3" id="KW-1185">Reference proteome</keyword>
<dbReference type="InterPro" id="IPR000160">
    <property type="entry name" value="GGDEF_dom"/>
</dbReference>
<dbReference type="GO" id="GO:0006355">
    <property type="term" value="P:regulation of DNA-templated transcription"/>
    <property type="evidence" value="ECO:0007669"/>
    <property type="project" value="InterPro"/>
</dbReference>
<dbReference type="InterPro" id="IPR011990">
    <property type="entry name" value="TPR-like_helical_dom_sf"/>
</dbReference>
<dbReference type="InterPro" id="IPR005158">
    <property type="entry name" value="BTAD"/>
</dbReference>
<dbReference type="InterPro" id="IPR036388">
    <property type="entry name" value="WH-like_DNA-bd_sf"/>
</dbReference>
<dbReference type="Proteomes" id="UP000515860">
    <property type="component" value="Chromosome"/>
</dbReference>
<dbReference type="Gene3D" id="1.25.40.10">
    <property type="entry name" value="Tetratricopeptide repeat domain"/>
    <property type="match status" value="1"/>
</dbReference>
<dbReference type="Pfam" id="PF03704">
    <property type="entry name" value="BTAD"/>
    <property type="match status" value="1"/>
</dbReference>
<accession>A0A7G9GAW3</accession>
<sequence length="404" mass="47292">MNKDQKSMNSLQIQTFGYLKVFGSEGTLDEKEIRSVMVSKLLVYIIFHRKKALTVQELCEVLWQEGGSDNPAGALKNLVYRLRMCLKKIWGDYEFIITGRGTYQWNPEINLEVDAEAFEYWKKKGNAAKDDNEKIYCFQKASDLFKGEFVPVLSEEYWITSQAAYYHSLYLAMVKELAGLLEKEQRYQEMSELCNKAVTADELDEELHIYYIRALLGEQKQNLALEHYHMAVRVLYEKLGTSPSKELREAYDELLKQTNEKELDILVIQEKLREEESEQGAFYCEFGVFKKVYGLEIRRSRRMGISMYLLLISLHNREKTDQESAEYLRSMNKAMDRMQDVLIHSLRSGDVVSKYSSSQFIVMIETCAYEVAQLVAGRIEKNFYADRRGKRRKVKIQYSLNEVF</sequence>
<dbReference type="InterPro" id="IPR016032">
    <property type="entry name" value="Sig_transdc_resp-reg_C-effctor"/>
</dbReference>
<dbReference type="SMART" id="SM01043">
    <property type="entry name" value="BTAD"/>
    <property type="match status" value="1"/>
</dbReference>
<dbReference type="KEGG" id="whj:H9Q79_13650"/>
<dbReference type="AlphaFoldDB" id="A0A7G9GAW3"/>
<reference evidence="2 3" key="1">
    <citation type="submission" date="2020-08" db="EMBL/GenBank/DDBJ databases">
        <authorList>
            <person name="Liu C."/>
            <person name="Sun Q."/>
        </authorList>
    </citation>
    <scope>NUCLEOTIDE SEQUENCE [LARGE SCALE GENOMIC DNA]</scope>
    <source>
        <strain evidence="2 3">NSJ-29</strain>
    </source>
</reference>
<dbReference type="InterPro" id="IPR051677">
    <property type="entry name" value="AfsR-DnrI-RedD_regulator"/>
</dbReference>
<organism evidence="2 3">
    <name type="scientific">Wansuia hejianensis</name>
    <dbReference type="NCBI Taxonomy" id="2763667"/>
    <lineage>
        <taxon>Bacteria</taxon>
        <taxon>Bacillati</taxon>
        <taxon>Bacillota</taxon>
        <taxon>Clostridia</taxon>
        <taxon>Lachnospirales</taxon>
        <taxon>Lachnospiraceae</taxon>
        <taxon>Wansuia</taxon>
    </lineage>
</organism>
<dbReference type="PANTHER" id="PTHR35807">
    <property type="entry name" value="TRANSCRIPTIONAL REGULATOR REDD-RELATED"/>
    <property type="match status" value="1"/>
</dbReference>
<name>A0A7G9GAW3_9FIRM</name>
<evidence type="ECO:0000259" key="1">
    <source>
        <dbReference type="PROSITE" id="PS50887"/>
    </source>
</evidence>
<gene>
    <name evidence="2" type="ORF">H9Q79_13650</name>
</gene>
<protein>
    <recommendedName>
        <fullName evidence="1">GGDEF domain-containing protein</fullName>
    </recommendedName>
</protein>
<dbReference type="Gene3D" id="1.10.10.10">
    <property type="entry name" value="Winged helix-like DNA-binding domain superfamily/Winged helix DNA-binding domain"/>
    <property type="match status" value="1"/>
</dbReference>
<dbReference type="PROSITE" id="PS50887">
    <property type="entry name" value="GGDEF"/>
    <property type="match status" value="1"/>
</dbReference>
<proteinExistence type="predicted"/>
<dbReference type="SUPFAM" id="SSF46894">
    <property type="entry name" value="C-terminal effector domain of the bipartite response regulators"/>
    <property type="match status" value="1"/>
</dbReference>